<protein>
    <submittedName>
        <fullName evidence="1">Uncharacterized protein</fullName>
    </submittedName>
</protein>
<gene>
    <name evidence="1" type="ORF">PXEA_LOCUS32804</name>
</gene>
<dbReference type="AlphaFoldDB" id="A0A3S5C6X2"/>
<keyword evidence="2" id="KW-1185">Reference proteome</keyword>
<comment type="caution">
    <text evidence="1">The sequence shown here is derived from an EMBL/GenBank/DDBJ whole genome shotgun (WGS) entry which is preliminary data.</text>
</comment>
<name>A0A3S5C6X2_9PLAT</name>
<reference evidence="1" key="1">
    <citation type="submission" date="2018-11" db="EMBL/GenBank/DDBJ databases">
        <authorList>
            <consortium name="Pathogen Informatics"/>
        </authorList>
    </citation>
    <scope>NUCLEOTIDE SEQUENCE</scope>
</reference>
<evidence type="ECO:0000313" key="2">
    <source>
        <dbReference type="Proteomes" id="UP000784294"/>
    </source>
</evidence>
<sequence length="132" mass="15216">MHSARDAVRHEETKQGLTSTRSWALFCLLCNFQSPFQPTSNVRHVWASVCLKPANRTLSNLPKWEDSHPRRLVVTWQDSAERSHWIFCSDKVIIQEVTLFSGRVCHILSDPIPELANKLHQVTPLFACPRQK</sequence>
<organism evidence="1 2">
    <name type="scientific">Protopolystoma xenopodis</name>
    <dbReference type="NCBI Taxonomy" id="117903"/>
    <lineage>
        <taxon>Eukaryota</taxon>
        <taxon>Metazoa</taxon>
        <taxon>Spiralia</taxon>
        <taxon>Lophotrochozoa</taxon>
        <taxon>Platyhelminthes</taxon>
        <taxon>Monogenea</taxon>
        <taxon>Polyopisthocotylea</taxon>
        <taxon>Polystomatidea</taxon>
        <taxon>Polystomatidae</taxon>
        <taxon>Protopolystoma</taxon>
    </lineage>
</organism>
<dbReference type="Proteomes" id="UP000784294">
    <property type="component" value="Unassembled WGS sequence"/>
</dbReference>
<dbReference type="EMBL" id="CAAALY010261025">
    <property type="protein sequence ID" value="VEL39364.1"/>
    <property type="molecule type" value="Genomic_DNA"/>
</dbReference>
<evidence type="ECO:0000313" key="1">
    <source>
        <dbReference type="EMBL" id="VEL39364.1"/>
    </source>
</evidence>
<proteinExistence type="predicted"/>
<accession>A0A3S5C6X2</accession>